<feature type="compositionally biased region" description="Low complexity" evidence="1">
    <location>
        <begin position="960"/>
        <end position="970"/>
    </location>
</feature>
<evidence type="ECO:0000313" key="2">
    <source>
        <dbReference type="EMBL" id="SGZ47139.1"/>
    </source>
</evidence>
<organism evidence="2 3">
    <name type="scientific">Sungouiella intermedia</name>
    <dbReference type="NCBI Taxonomy" id="45354"/>
    <lineage>
        <taxon>Eukaryota</taxon>
        <taxon>Fungi</taxon>
        <taxon>Dikarya</taxon>
        <taxon>Ascomycota</taxon>
        <taxon>Saccharomycotina</taxon>
        <taxon>Pichiomycetes</taxon>
        <taxon>Metschnikowiaceae</taxon>
        <taxon>Sungouiella</taxon>
    </lineage>
</organism>
<dbReference type="EMBL" id="LT635756">
    <property type="protein sequence ID" value="SGZ47139.1"/>
    <property type="molecule type" value="Genomic_DNA"/>
</dbReference>
<dbReference type="Proteomes" id="UP000182334">
    <property type="component" value="Chromosome I"/>
</dbReference>
<reference evidence="2 3" key="1">
    <citation type="submission" date="2016-10" db="EMBL/GenBank/DDBJ databases">
        <authorList>
            <person name="de Groot N.N."/>
        </authorList>
    </citation>
    <scope>NUCLEOTIDE SEQUENCE [LARGE SCALE GENOMIC DNA]</scope>
    <source>
        <strain evidence="2 3">CBS 141442</strain>
    </source>
</reference>
<dbReference type="STRING" id="45354.A0A1L0BBM1"/>
<dbReference type="Pfam" id="PF08700">
    <property type="entry name" value="VPS51_Exo84_N"/>
    <property type="match status" value="1"/>
</dbReference>
<feature type="compositionally biased region" description="Acidic residues" evidence="1">
    <location>
        <begin position="943"/>
        <end position="953"/>
    </location>
</feature>
<feature type="compositionally biased region" description="Basic and acidic residues" evidence="1">
    <location>
        <begin position="933"/>
        <end position="942"/>
    </location>
</feature>
<accession>A0A1L0BBM1</accession>
<protein>
    <submittedName>
        <fullName evidence="2">CIC11C00000004653</fullName>
    </submittedName>
</protein>
<gene>
    <name evidence="2" type="ORF">SAMEA4029010_CIC11G00000004653</name>
</gene>
<dbReference type="AlphaFoldDB" id="A0A1L0BBM1"/>
<feature type="compositionally biased region" description="Polar residues" evidence="1">
    <location>
        <begin position="987"/>
        <end position="996"/>
    </location>
</feature>
<sequence>MLYKLPSTTNLTWITTEFSLYKEFMDGCPTPRIVHVDCTFTIKSTSYIDMISSRKSITLALSSSSFVSLNSKPRSRLESKTHVVDFSVDEIFVQYSIPQIQRLQQEYKANFVKSKDDLHHLVGRKYRDLIRIAEDIEELSTLSRQIDSQLTDLSYKSPNYVEFGKNRFSSFNSLVRKKKASTSRITSHKTILNNVINNKLIGYDLRLQTDSIKRASTLVDVAKLYYTIGTSFKRTLKENPHVSGNLYQLKNNFIRYLESKISSYSTPSMDFVQGGLNKDEFFVANVKFALAEGESFDLITGNFDDEAQEVSDEEDFEASETAYRGSPYPIVNYLIAYIIVNHDDPKLDTLEKITAKFIDLRYDYLESFVSLALESGVLKDRAINFTMIFQFIEATCGYLQKFFLSSDGVSNDLQTQLQYIVTWNTSDLIGFHNWFEEESVAFNKFSYQMLSSEVIESIQSRLSKFGNFVYQLGSKLVSETNHGTVSQNATNVLNLFYMFAYELRKCEVVFLSNSSVCYLTKLLSEENVVSKLLHDVVLSFESNFAAHLDSLTKSENSIMSHIVTEFGTQSALSSAAELFTPDFVNMIDVDVDLYFESVLEISSASNPVSELETARNSLQELKHWFYVLEELLEATKMSADNNLATISRILKKEFREVEGVTKTWGQFSSDTFQSSFSALHKKQIDSSRSEIESLIEKISSTLDGSTPGAGSLQFLLNLLIILKDNVVAVGEHPEVATLDDQISKQVLTIYKQIFSEILSIEPEGSQDSFRSLLQDSLALVSNLDSSTVPVRPHLAVHSTVFELAYNLLKSPRFRQHEMCNMYTDTGVKEYFVLVKNEWIKSDLIATLLITSSEKPSTLDQDITSAESLESVADADVETEFESQVSVQGKGTEIEVPVHEETTDNGNMDDGWTQEEDGWAHGEDGWAQEDEWPDEKSNGHTEEQPQEEIESEPADTERASETTTEATSADNETVDECISESVEKTTEKVPSTSQASNERARQALANAVFLLNLTSDENIDASDACLKNLVSSLENNFGVELEHSTVAIIVRGVNEFYKANKEMYLPLLVN</sequence>
<feature type="region of interest" description="Disordered" evidence="1">
    <location>
        <begin position="869"/>
        <end position="997"/>
    </location>
</feature>
<evidence type="ECO:0000256" key="1">
    <source>
        <dbReference type="SAM" id="MobiDB-lite"/>
    </source>
</evidence>
<proteinExistence type="predicted"/>
<keyword evidence="3" id="KW-1185">Reference proteome</keyword>
<dbReference type="OrthoDB" id="46189at2759"/>
<evidence type="ECO:0000313" key="3">
    <source>
        <dbReference type="Proteomes" id="UP000182334"/>
    </source>
</evidence>
<feature type="compositionally biased region" description="Basic and acidic residues" evidence="1">
    <location>
        <begin position="891"/>
        <end position="901"/>
    </location>
</feature>
<name>A0A1L0BBM1_9ASCO</name>